<evidence type="ECO:0000313" key="1">
    <source>
        <dbReference type="EMBL" id="ACL69120.1"/>
    </source>
</evidence>
<proteinExistence type="predicted"/>
<protein>
    <submittedName>
        <fullName evidence="1">Uncharacterized protein</fullName>
    </submittedName>
</protein>
<sequence>MIIKVKQEEVKSVDPDYKGQQFYHEGEKIKLLDGREGIFKGVERRNYPDDDLIIVKLED</sequence>
<keyword evidence="2" id="KW-1185">Reference proteome</keyword>
<dbReference type="STRING" id="373903.Hore_03590"/>
<evidence type="ECO:0000313" key="2">
    <source>
        <dbReference type="Proteomes" id="UP000000719"/>
    </source>
</evidence>
<dbReference type="Proteomes" id="UP000000719">
    <property type="component" value="Chromosome"/>
</dbReference>
<organism evidence="1 2">
    <name type="scientific">Halothermothrix orenii (strain H 168 / OCM 544 / DSM 9562)</name>
    <dbReference type="NCBI Taxonomy" id="373903"/>
    <lineage>
        <taxon>Bacteria</taxon>
        <taxon>Bacillati</taxon>
        <taxon>Bacillota</taxon>
        <taxon>Clostridia</taxon>
        <taxon>Halanaerobiales</taxon>
        <taxon>Halothermotrichaceae</taxon>
        <taxon>Halothermothrix</taxon>
    </lineage>
</organism>
<dbReference type="RefSeq" id="WP_012635308.1">
    <property type="nucleotide sequence ID" value="NC_011899.1"/>
</dbReference>
<dbReference type="AlphaFoldDB" id="B8D1P3"/>
<accession>B8D1P3</accession>
<gene>
    <name evidence="1" type="ordered locus">Hore_03590</name>
</gene>
<dbReference type="HOGENOM" id="CLU_2954138_0_0_9"/>
<reference evidence="1 2" key="1">
    <citation type="journal article" date="2009" name="PLoS ONE">
        <title>Genome analysis of the anaerobic thermohalophilic bacterium Halothermothrix orenii.</title>
        <authorList>
            <person name="Mavromatis K."/>
            <person name="Ivanova N."/>
            <person name="Anderson I."/>
            <person name="Lykidis A."/>
            <person name="Hooper S.D."/>
            <person name="Sun H."/>
            <person name="Kunin V."/>
            <person name="Lapidus A."/>
            <person name="Hugenholtz P."/>
            <person name="Patel B."/>
            <person name="Kyrpides N.C."/>
        </authorList>
    </citation>
    <scope>NUCLEOTIDE SEQUENCE [LARGE SCALE GENOMIC DNA]</scope>
    <source>
        <strain evidence="2">H 168 / OCM 544 / DSM 9562</strain>
    </source>
</reference>
<name>B8D1P3_HALOH</name>
<dbReference type="EMBL" id="CP001098">
    <property type="protein sequence ID" value="ACL69120.1"/>
    <property type="molecule type" value="Genomic_DNA"/>
</dbReference>
<dbReference type="KEGG" id="hor:Hore_03590"/>